<dbReference type="InterPro" id="IPR004089">
    <property type="entry name" value="MCPsignal_dom"/>
</dbReference>
<reference evidence="5 6" key="1">
    <citation type="submission" date="2023-07" db="EMBL/GenBank/DDBJ databases">
        <title>Genomic Encyclopedia of Type Strains, Phase IV (KMG-IV): sequencing the most valuable type-strain genomes for metagenomic binning, comparative biology and taxonomic classification.</title>
        <authorList>
            <person name="Goeker M."/>
        </authorList>
    </citation>
    <scope>NUCLEOTIDE SEQUENCE [LARGE SCALE GENOMIC DNA]</scope>
    <source>
        <strain evidence="5 6">DSM 23948</strain>
    </source>
</reference>
<gene>
    <name evidence="5" type="ORF">J2S07_001859</name>
</gene>
<feature type="transmembrane region" description="Helical" evidence="3">
    <location>
        <begin position="20"/>
        <end position="38"/>
    </location>
</feature>
<name>A0ABT9V3N9_9BACL</name>
<feature type="transmembrane region" description="Helical" evidence="3">
    <location>
        <begin position="144"/>
        <end position="163"/>
    </location>
</feature>
<evidence type="ECO:0000256" key="2">
    <source>
        <dbReference type="PROSITE-ProRule" id="PRU00284"/>
    </source>
</evidence>
<feature type="domain" description="Methyl-accepting transducer" evidence="4">
    <location>
        <begin position="211"/>
        <end position="461"/>
    </location>
</feature>
<organism evidence="5 6">
    <name type="scientific">Anoxybacillus andreesenii</name>
    <dbReference type="NCBI Taxonomy" id="1325932"/>
    <lineage>
        <taxon>Bacteria</taxon>
        <taxon>Bacillati</taxon>
        <taxon>Bacillota</taxon>
        <taxon>Bacilli</taxon>
        <taxon>Bacillales</taxon>
        <taxon>Anoxybacillaceae</taxon>
        <taxon>Anoxybacillus</taxon>
    </lineage>
</organism>
<protein>
    <submittedName>
        <fullName evidence="5">Methyl-accepting chemotaxis protein</fullName>
    </submittedName>
</protein>
<evidence type="ECO:0000256" key="3">
    <source>
        <dbReference type="SAM" id="Phobius"/>
    </source>
</evidence>
<comment type="caution">
    <text evidence="5">The sequence shown here is derived from an EMBL/GenBank/DDBJ whole genome shotgun (WGS) entry which is preliminary data.</text>
</comment>
<sequence length="491" mass="54443">MESIKNLRRRDIIKKNNLMLSTFSVALICTTIFTALKSDSWGKVTLYASELIIFVGLYLIFQLWLKKERLFPYFSIIMIFSLNFLNIILYGGGSQIFLVILFLTIIASIHFDQRLFLIGYCFGFLNLIINTLYAAETEKLLRDIFSASILMYVLMGIVLFVLIRLNQNQFRTIEGFLADSEAEQHKKEAHSQFLQDEISVITDSLNKINQEIQNHLVAQTEMKVAVSEISTGSLIQTEQINQIAESAEATKSMMDEMSQVSSELSNDVTAATTASNNGLTKVADLHSDMEELSDSIKELSSIFADLTRKIEETNGFIVNIQSITEQTNLLALNASIEAARAGDAGRGFSVVAEEIRKLAELTRQTAVQITENLTEVNTANSSAFAQMHESSGKFKNSLVAVSEVSNLFHEVGASLDHLHISFNEFSHTVNDVKSQAVVAETATKELAAVIQEATAGLEEMDATIETLNSDNHKIAQYVAETATAAEKIKNS</sequence>
<dbReference type="Proteomes" id="UP001231362">
    <property type="component" value="Unassembled WGS sequence"/>
</dbReference>
<evidence type="ECO:0000256" key="1">
    <source>
        <dbReference type="ARBA" id="ARBA00023224"/>
    </source>
</evidence>
<dbReference type="PANTHER" id="PTHR32089">
    <property type="entry name" value="METHYL-ACCEPTING CHEMOTAXIS PROTEIN MCPB"/>
    <property type="match status" value="1"/>
</dbReference>
<dbReference type="Gene3D" id="1.10.287.950">
    <property type="entry name" value="Methyl-accepting chemotaxis protein"/>
    <property type="match status" value="1"/>
</dbReference>
<feature type="transmembrane region" description="Helical" evidence="3">
    <location>
        <begin position="76"/>
        <end position="109"/>
    </location>
</feature>
<dbReference type="PROSITE" id="PS50111">
    <property type="entry name" value="CHEMOTAXIS_TRANSDUC_2"/>
    <property type="match status" value="1"/>
</dbReference>
<keyword evidence="3" id="KW-0472">Membrane</keyword>
<proteinExistence type="predicted"/>
<keyword evidence="3" id="KW-1133">Transmembrane helix</keyword>
<accession>A0ABT9V3N9</accession>
<feature type="transmembrane region" description="Helical" evidence="3">
    <location>
        <begin position="115"/>
        <end position="135"/>
    </location>
</feature>
<evidence type="ECO:0000313" key="6">
    <source>
        <dbReference type="Proteomes" id="UP001231362"/>
    </source>
</evidence>
<feature type="transmembrane region" description="Helical" evidence="3">
    <location>
        <begin position="44"/>
        <end position="64"/>
    </location>
</feature>
<dbReference type="SMART" id="SM00283">
    <property type="entry name" value="MA"/>
    <property type="match status" value="1"/>
</dbReference>
<evidence type="ECO:0000313" key="5">
    <source>
        <dbReference type="EMBL" id="MDQ0155554.1"/>
    </source>
</evidence>
<evidence type="ECO:0000259" key="4">
    <source>
        <dbReference type="PROSITE" id="PS50111"/>
    </source>
</evidence>
<keyword evidence="3" id="KW-0812">Transmembrane</keyword>
<dbReference type="PANTHER" id="PTHR32089:SF112">
    <property type="entry name" value="LYSOZYME-LIKE PROTEIN-RELATED"/>
    <property type="match status" value="1"/>
</dbReference>
<dbReference type="SUPFAM" id="SSF58104">
    <property type="entry name" value="Methyl-accepting chemotaxis protein (MCP) signaling domain"/>
    <property type="match status" value="1"/>
</dbReference>
<keyword evidence="1 2" id="KW-0807">Transducer</keyword>
<dbReference type="RefSeq" id="WP_307150118.1">
    <property type="nucleotide sequence ID" value="NZ_JAUSTU010000007.1"/>
</dbReference>
<keyword evidence="6" id="KW-1185">Reference proteome</keyword>
<dbReference type="EMBL" id="JAUSTU010000007">
    <property type="protein sequence ID" value="MDQ0155554.1"/>
    <property type="molecule type" value="Genomic_DNA"/>
</dbReference>
<dbReference type="Pfam" id="PF00015">
    <property type="entry name" value="MCPsignal"/>
    <property type="match status" value="1"/>
</dbReference>